<proteinExistence type="predicted"/>
<reference evidence="5" key="1">
    <citation type="submission" date="2008-12" db="EMBL/GenBank/DDBJ databases">
        <title>Annotation of Streptomyces ghanaensis ATCC 14672.</title>
        <authorList>
            <consortium name="The Broad Institute Genome Sequencing Platform"/>
            <consortium name="Broad Institute Microbial Sequencing Center"/>
            <person name="Fischbach M."/>
            <person name="Ward D."/>
            <person name="Young S."/>
            <person name="Kodira C.D."/>
            <person name="Zeng Q."/>
            <person name="Koehrsen M."/>
            <person name="Godfrey P."/>
            <person name="Alvarado L."/>
            <person name="Berlin A.M."/>
            <person name="Borenstein D."/>
            <person name="Chen Z."/>
            <person name="Engels R."/>
            <person name="Freedman E."/>
            <person name="Gellesch M."/>
            <person name="Goldberg J."/>
            <person name="Griggs A."/>
            <person name="Gujja S."/>
            <person name="Heiman D.I."/>
            <person name="Hepburn T.A."/>
            <person name="Howarth C."/>
            <person name="Jen D."/>
            <person name="Larson L."/>
            <person name="Lewis B."/>
            <person name="Mehta T."/>
            <person name="Park D."/>
            <person name="Pearson M."/>
            <person name="Roberts A."/>
            <person name="Saif S."/>
            <person name="Shea T.D."/>
            <person name="Shenoy N."/>
            <person name="Sisk P."/>
            <person name="Stolte C."/>
            <person name="Sykes S.N."/>
            <person name="Walk T."/>
            <person name="White J."/>
            <person name="Yandava C."/>
            <person name="Straight P."/>
            <person name="Clardy J."/>
            <person name="Hung D."/>
            <person name="Kolter R."/>
            <person name="Mekalanos J."/>
            <person name="Walker S."/>
            <person name="Walsh C.T."/>
            <person name="Wieland B.L.C."/>
            <person name="Ilzarbe M."/>
            <person name="Galagan J."/>
            <person name="Nusbaum C."/>
            <person name="Birren B."/>
        </authorList>
    </citation>
    <scope>NUCLEOTIDE SEQUENCE [LARGE SCALE GENOMIC DNA]</scope>
    <source>
        <strain evidence="5">ATCC 14672 / DSM 40746 / JCM 4963 / KCTC 9882 / NRRL B-12104 / FH 1290</strain>
    </source>
</reference>
<dbReference type="SMART" id="SM00382">
    <property type="entry name" value="AAA"/>
    <property type="match status" value="1"/>
</dbReference>
<dbReference type="Gene3D" id="3.40.50.300">
    <property type="entry name" value="P-loop containing nucleotide triphosphate hydrolases"/>
    <property type="match status" value="1"/>
</dbReference>
<keyword evidence="2" id="KW-0067">ATP-binding</keyword>
<dbReference type="InterPro" id="IPR003593">
    <property type="entry name" value="AAA+_ATPase"/>
</dbReference>
<evidence type="ECO:0000256" key="1">
    <source>
        <dbReference type="ARBA" id="ARBA00022741"/>
    </source>
</evidence>
<dbReference type="eggNOG" id="COG1131">
    <property type="taxonomic scope" value="Bacteria"/>
</dbReference>
<dbReference type="GO" id="GO:0016887">
    <property type="term" value="F:ATP hydrolysis activity"/>
    <property type="evidence" value="ECO:0007669"/>
    <property type="project" value="InterPro"/>
</dbReference>
<keyword evidence="1" id="KW-0547">Nucleotide-binding</keyword>
<dbReference type="SUPFAM" id="SSF52540">
    <property type="entry name" value="P-loop containing nucleoside triphosphate hydrolases"/>
    <property type="match status" value="1"/>
</dbReference>
<evidence type="ECO:0000256" key="2">
    <source>
        <dbReference type="ARBA" id="ARBA00022840"/>
    </source>
</evidence>
<protein>
    <submittedName>
        <fullName evidence="4">ABC transporter</fullName>
    </submittedName>
</protein>
<gene>
    <name evidence="4" type="ORF">SSFG_01333</name>
</gene>
<organism evidence="4 5">
    <name type="scientific">Streptomyces viridosporus (strain ATCC 14672 / DSM 40746 / JCM 4963 / KCTC 9882 / NRRL B-12104 / FH 1290)</name>
    <name type="common">Streptomyces ghanaensis</name>
    <dbReference type="NCBI Taxonomy" id="566461"/>
    <lineage>
        <taxon>Bacteria</taxon>
        <taxon>Bacillati</taxon>
        <taxon>Actinomycetota</taxon>
        <taxon>Actinomycetes</taxon>
        <taxon>Kitasatosporales</taxon>
        <taxon>Streptomycetaceae</taxon>
        <taxon>Streptomyces</taxon>
    </lineage>
</organism>
<name>D6A7G7_STRV1</name>
<dbReference type="Proteomes" id="UP000003824">
    <property type="component" value="Unassembled WGS sequence"/>
</dbReference>
<dbReference type="PANTHER" id="PTHR43038">
    <property type="entry name" value="ATP-BINDING CASSETTE, SUB-FAMILY H, MEMBER 1"/>
    <property type="match status" value="1"/>
</dbReference>
<evidence type="ECO:0000313" key="5">
    <source>
        <dbReference type="Proteomes" id="UP000003824"/>
    </source>
</evidence>
<dbReference type="PANTHER" id="PTHR43038:SF7">
    <property type="entry name" value="ABC TRANSPORT SYSTEM ATP-BINDING PROTEIN"/>
    <property type="match status" value="1"/>
</dbReference>
<dbReference type="GO" id="GO:0005524">
    <property type="term" value="F:ATP binding"/>
    <property type="evidence" value="ECO:0007669"/>
    <property type="project" value="UniProtKB-KW"/>
</dbReference>
<evidence type="ECO:0000313" key="4">
    <source>
        <dbReference type="EMBL" id="EFE66080.2"/>
    </source>
</evidence>
<evidence type="ECO:0000259" key="3">
    <source>
        <dbReference type="PROSITE" id="PS50893"/>
    </source>
</evidence>
<dbReference type="InterPro" id="IPR003439">
    <property type="entry name" value="ABC_transporter-like_ATP-bd"/>
</dbReference>
<accession>D6A7G7</accession>
<dbReference type="EMBL" id="DS999641">
    <property type="protein sequence ID" value="EFE66080.2"/>
    <property type="molecule type" value="Genomic_DNA"/>
</dbReference>
<dbReference type="AlphaFoldDB" id="D6A7G7"/>
<dbReference type="InterPro" id="IPR027417">
    <property type="entry name" value="P-loop_NTPase"/>
</dbReference>
<dbReference type="PROSITE" id="PS50893">
    <property type="entry name" value="ABC_TRANSPORTER_2"/>
    <property type="match status" value="1"/>
</dbReference>
<dbReference type="Pfam" id="PF00005">
    <property type="entry name" value="ABC_tran"/>
    <property type="match status" value="1"/>
</dbReference>
<sequence length="235" mass="25535">MPFVAVGRKVAVMGHSVGAREGYHGMSEPADRKILLQARGVVKRYKRRRVLTGVDLVVHAGEVAAIVGSNGTGKSTLLKICAGLLSPDKGRVTVSGHLGYCPQNAGVMGFLTPREHFTLFGTGRGLSRRESDRRGRRLAGELDWAPAEGVLAKDLSGGTRQKLNVVLSALGDPDLLLLDEPYQGFDHGSYVDFWQSVWEWREAGKAVVVVTHMLNQLDRVDQVLDLTPGKGRGNR</sequence>
<feature type="domain" description="ABC transporter" evidence="3">
    <location>
        <begin position="36"/>
        <end position="235"/>
    </location>
</feature>